<dbReference type="EMBL" id="RRUE01000002">
    <property type="protein sequence ID" value="RRN44471.1"/>
    <property type="molecule type" value="Genomic_DNA"/>
</dbReference>
<dbReference type="PANTHER" id="PTHR11102">
    <property type="entry name" value="SEL-1-LIKE PROTEIN"/>
    <property type="match status" value="1"/>
</dbReference>
<evidence type="ECO:0000313" key="2">
    <source>
        <dbReference type="EMBL" id="RRN44471.1"/>
    </source>
</evidence>
<evidence type="ECO:0000313" key="3">
    <source>
        <dbReference type="Proteomes" id="UP000270261"/>
    </source>
</evidence>
<name>A0A426FP92_9BURK</name>
<dbReference type="AlphaFoldDB" id="A0A426FP92"/>
<dbReference type="PROSITE" id="PS51257">
    <property type="entry name" value="PROKAR_LIPOPROTEIN"/>
    <property type="match status" value="1"/>
</dbReference>
<dbReference type="RefSeq" id="WP_125096663.1">
    <property type="nucleotide sequence ID" value="NZ_RRUE01000002.1"/>
</dbReference>
<organism evidence="2 3">
    <name type="scientific">Lautropia dentalis</name>
    <dbReference type="NCBI Taxonomy" id="2490857"/>
    <lineage>
        <taxon>Bacteria</taxon>
        <taxon>Pseudomonadati</taxon>
        <taxon>Pseudomonadota</taxon>
        <taxon>Betaproteobacteria</taxon>
        <taxon>Burkholderiales</taxon>
        <taxon>Burkholderiaceae</taxon>
        <taxon>Lautropia</taxon>
    </lineage>
</organism>
<dbReference type="PANTHER" id="PTHR11102:SF160">
    <property type="entry name" value="ERAD-ASSOCIATED E3 UBIQUITIN-PROTEIN LIGASE COMPONENT HRD3"/>
    <property type="match status" value="1"/>
</dbReference>
<dbReference type="InterPro" id="IPR011990">
    <property type="entry name" value="TPR-like_helical_dom_sf"/>
</dbReference>
<keyword evidence="3" id="KW-1185">Reference proteome</keyword>
<dbReference type="InterPro" id="IPR006597">
    <property type="entry name" value="Sel1-like"/>
</dbReference>
<dbReference type="Pfam" id="PF08238">
    <property type="entry name" value="Sel1"/>
    <property type="match status" value="2"/>
</dbReference>
<reference evidence="2 3" key="1">
    <citation type="submission" date="2018-11" db="EMBL/GenBank/DDBJ databases">
        <title>Genome sequencing of Lautropia sp. KCOM 2505 (= ChDC F240).</title>
        <authorList>
            <person name="Kook J.-K."/>
            <person name="Park S.-N."/>
            <person name="Lim Y.K."/>
        </authorList>
    </citation>
    <scope>NUCLEOTIDE SEQUENCE [LARGE SCALE GENOMIC DNA]</scope>
    <source>
        <strain evidence="2 3">KCOM 2505</strain>
    </source>
</reference>
<dbReference type="SMART" id="SM00671">
    <property type="entry name" value="SEL1"/>
    <property type="match status" value="2"/>
</dbReference>
<keyword evidence="1" id="KW-0732">Signal</keyword>
<feature type="signal peptide" evidence="1">
    <location>
        <begin position="1"/>
        <end position="19"/>
    </location>
</feature>
<proteinExistence type="predicted"/>
<gene>
    <name evidence="2" type="ORF">EHV23_14350</name>
</gene>
<protein>
    <submittedName>
        <fullName evidence="2">Sel1 repeat family protein</fullName>
    </submittedName>
</protein>
<evidence type="ECO:0000256" key="1">
    <source>
        <dbReference type="SAM" id="SignalP"/>
    </source>
</evidence>
<comment type="caution">
    <text evidence="2">The sequence shown here is derived from an EMBL/GenBank/DDBJ whole genome shotgun (WGS) entry which is preliminary data.</text>
</comment>
<dbReference type="OrthoDB" id="5365194at2"/>
<accession>A0A426FP92</accession>
<dbReference type="Proteomes" id="UP000270261">
    <property type="component" value="Unassembled WGS sequence"/>
</dbReference>
<sequence length="204" mass="22701">MIPRSVSVLALTALLGACAGIGQKDAIDSQAGKPVRVCTEERGCNSVSRADLRKERMPEPPTQEEARIASLEAKAQEDPRAAFDLALRFFRGDGISRDTYKAITWMRSAAERGNTKAQVALGRFYLSGVEEMGADPAEAESWLSAAAGKGDAEATRLLAEAQKAKADDIAWRRWVDSHRALWLGYWWNAYHYYTYWSAGSWLYY</sequence>
<dbReference type="InterPro" id="IPR050767">
    <property type="entry name" value="Sel1_AlgK"/>
</dbReference>
<dbReference type="SUPFAM" id="SSF81901">
    <property type="entry name" value="HCP-like"/>
    <property type="match status" value="1"/>
</dbReference>
<dbReference type="Gene3D" id="1.25.40.10">
    <property type="entry name" value="Tetratricopeptide repeat domain"/>
    <property type="match status" value="1"/>
</dbReference>
<feature type="chain" id="PRO_5019005049" evidence="1">
    <location>
        <begin position="20"/>
        <end position="204"/>
    </location>
</feature>